<dbReference type="GO" id="GO:0005886">
    <property type="term" value="C:plasma membrane"/>
    <property type="evidence" value="ECO:0007669"/>
    <property type="project" value="TreeGrafter"/>
</dbReference>
<evidence type="ECO:0000256" key="1">
    <source>
        <dbReference type="ARBA" id="ARBA00004141"/>
    </source>
</evidence>
<proteinExistence type="inferred from homology"/>
<protein>
    <recommendedName>
        <fullName evidence="9">Ribosomal protein L15</fullName>
    </recommendedName>
</protein>
<dbReference type="GO" id="GO:0034755">
    <property type="term" value="P:iron ion transmembrane transport"/>
    <property type="evidence" value="ECO:0007669"/>
    <property type="project" value="TreeGrafter"/>
</dbReference>
<dbReference type="SMART" id="SM01384">
    <property type="entry name" value="Ribosomal_L15e"/>
    <property type="match status" value="1"/>
</dbReference>
<reference evidence="12" key="1">
    <citation type="submission" date="2022-05" db="EMBL/GenBank/DDBJ databases">
        <title>The Musa troglodytarum L. genome provides insights into the mechanism of non-climacteric behaviour and enrichment of carotenoids.</title>
        <authorList>
            <person name="Wang J."/>
        </authorList>
    </citation>
    <scope>NUCLEOTIDE SEQUENCE</scope>
    <source>
        <tissue evidence="12">Leaf</tissue>
    </source>
</reference>
<keyword evidence="7 11" id="KW-0472">Membrane</keyword>
<feature type="transmembrane region" description="Helical" evidence="11">
    <location>
        <begin position="46"/>
        <end position="71"/>
    </location>
</feature>
<dbReference type="GO" id="GO:0006412">
    <property type="term" value="P:translation"/>
    <property type="evidence" value="ECO:0007669"/>
    <property type="project" value="InterPro"/>
</dbReference>
<feature type="transmembrane region" description="Helical" evidence="11">
    <location>
        <begin position="349"/>
        <end position="369"/>
    </location>
</feature>
<dbReference type="InterPro" id="IPR024794">
    <property type="entry name" value="Rbsml_eL15_core_dom_sf"/>
</dbReference>
<dbReference type="InterPro" id="IPR000439">
    <property type="entry name" value="Ribosomal_eL15"/>
</dbReference>
<keyword evidence="8 9" id="KW-0687">Ribonucleoprotein</keyword>
<feature type="transmembrane region" description="Helical" evidence="11">
    <location>
        <begin position="432"/>
        <end position="451"/>
    </location>
</feature>
<comment type="subcellular location">
    <subcellularLocation>
        <location evidence="1">Membrane</location>
        <topology evidence="1">Multi-pass membrane protein</topology>
    </subcellularLocation>
</comment>
<feature type="transmembrane region" description="Helical" evidence="11">
    <location>
        <begin position="151"/>
        <end position="169"/>
    </location>
</feature>
<evidence type="ECO:0000256" key="5">
    <source>
        <dbReference type="ARBA" id="ARBA00022980"/>
    </source>
</evidence>
<dbReference type="OrthoDB" id="409173at2759"/>
<feature type="transmembrane region" description="Helical" evidence="11">
    <location>
        <begin position="12"/>
        <end position="34"/>
    </location>
</feature>
<keyword evidence="5 9" id="KW-0689">Ribosomal protein</keyword>
<evidence type="ECO:0000256" key="10">
    <source>
        <dbReference type="SAM" id="MobiDB-lite"/>
    </source>
</evidence>
<evidence type="ECO:0000256" key="11">
    <source>
        <dbReference type="SAM" id="Phobius"/>
    </source>
</evidence>
<feature type="transmembrane region" description="Helical" evidence="11">
    <location>
        <begin position="279"/>
        <end position="299"/>
    </location>
</feature>
<dbReference type="InterPro" id="IPR001046">
    <property type="entry name" value="NRAMP_fam"/>
</dbReference>
<evidence type="ECO:0000256" key="2">
    <source>
        <dbReference type="ARBA" id="ARBA00006857"/>
    </source>
</evidence>
<dbReference type="PROSITE" id="PS01194">
    <property type="entry name" value="RIBOSOMAL_L15E"/>
    <property type="match status" value="1"/>
</dbReference>
<dbReference type="Pfam" id="PF01566">
    <property type="entry name" value="Nramp"/>
    <property type="match status" value="1"/>
</dbReference>
<dbReference type="GO" id="GO:0005384">
    <property type="term" value="F:manganese ion transmembrane transporter activity"/>
    <property type="evidence" value="ECO:0007669"/>
    <property type="project" value="TreeGrafter"/>
</dbReference>
<keyword evidence="6 11" id="KW-1133">Transmembrane helix</keyword>
<dbReference type="NCBIfam" id="NF037982">
    <property type="entry name" value="Nramp_1"/>
    <property type="match status" value="1"/>
</dbReference>
<dbReference type="PIRSF" id="PIRSF037378">
    <property type="entry name" value="EIN2"/>
    <property type="match status" value="1"/>
</dbReference>
<evidence type="ECO:0000313" key="13">
    <source>
        <dbReference type="Proteomes" id="UP001055439"/>
    </source>
</evidence>
<feature type="transmembrane region" description="Helical" evidence="11">
    <location>
        <begin position="232"/>
        <end position="258"/>
    </location>
</feature>
<dbReference type="EMBL" id="CP097508">
    <property type="protein sequence ID" value="URE10841.1"/>
    <property type="molecule type" value="Genomic_DNA"/>
</dbReference>
<keyword evidence="4 11" id="KW-0812">Transmembrane</keyword>
<dbReference type="GO" id="GO:0009873">
    <property type="term" value="P:ethylene-activated signaling pathway"/>
    <property type="evidence" value="ECO:0007669"/>
    <property type="project" value="InterPro"/>
</dbReference>
<keyword evidence="13" id="KW-1185">Reference proteome</keyword>
<gene>
    <name evidence="12" type="ORF">MUK42_22202</name>
</gene>
<name>A0A9E7G9G5_9LILI</name>
<dbReference type="GO" id="GO:1990904">
    <property type="term" value="C:ribonucleoprotein complex"/>
    <property type="evidence" value="ECO:0007669"/>
    <property type="project" value="UniProtKB-KW"/>
</dbReference>
<evidence type="ECO:0000256" key="8">
    <source>
        <dbReference type="ARBA" id="ARBA00023274"/>
    </source>
</evidence>
<dbReference type="InterPro" id="IPR017187">
    <property type="entry name" value="EIN2"/>
</dbReference>
<dbReference type="PRINTS" id="PR00447">
    <property type="entry name" value="NATRESASSCMP"/>
</dbReference>
<dbReference type="InterPro" id="IPR012678">
    <property type="entry name" value="Ribosomal_uL23/eL15/eS24_sf"/>
</dbReference>
<evidence type="ECO:0000256" key="9">
    <source>
        <dbReference type="RuleBase" id="RU000663"/>
    </source>
</evidence>
<dbReference type="GO" id="GO:0003735">
    <property type="term" value="F:structural constituent of ribosome"/>
    <property type="evidence" value="ECO:0007669"/>
    <property type="project" value="InterPro"/>
</dbReference>
<evidence type="ECO:0000256" key="6">
    <source>
        <dbReference type="ARBA" id="ARBA00022989"/>
    </source>
</evidence>
<dbReference type="GO" id="GO:0005840">
    <property type="term" value="C:ribosome"/>
    <property type="evidence" value="ECO:0007669"/>
    <property type="project" value="UniProtKB-KW"/>
</dbReference>
<evidence type="ECO:0000256" key="4">
    <source>
        <dbReference type="ARBA" id="ARBA00022692"/>
    </source>
</evidence>
<dbReference type="InterPro" id="IPR020925">
    <property type="entry name" value="Ribosomal_eL15_CS"/>
</dbReference>
<feature type="transmembrane region" description="Helical" evidence="11">
    <location>
        <begin position="104"/>
        <end position="131"/>
    </location>
</feature>
<comment type="similarity">
    <text evidence="3">Belongs to the NRAMP (TC 2.A.55) family.</text>
</comment>
<feature type="region of interest" description="Disordered" evidence="10">
    <location>
        <begin position="612"/>
        <end position="639"/>
    </location>
</feature>
<sequence>MESLASRVVAHLFPSLGPALVISMGYIDLGKWLAAVDGGARFGNDLVLLVLFFNLTAILCQYLASCVGIVSGKNLAQICSMEYSKTVCVILGVQSQLSMITSDLTMILGVAYGFNLLFGVDLVASICFAAATSVLFPPFVDLLNNWKPEASHESIAGFAFLLYVLGVLISQPEIPLTTNVIFPKLNGESAYSLMALLGANIMAHNFYIHSSIVQKQKRLLNVPVGALLHDHFFAILFIFTGISLVNYVLMNSAGAVFGSTDIELGFQDISLLMDQIFRIPAAPIAIFVVLLFSSQITALTWTINGQEILPYLLGANISIWVYVLLVKALSVIPALFCAKYAGTEGIYQLLILCQVVQAMLLPSSVIPLFRVSSSRSIMGTFKMSWYLEIMALLAFLGMLASNVIFTIEMLFGNSSWINELGGSMSGGGIVTYAALLLVACVSVVFTLYLTVTPLKSASDIPETEIGTLDLQNDKLELSEVVEDDIQDKIETNEDQFLVEPALEGTMEQHNDEPPNQFDTSIDSDHDCHQHTHGSASSVTTIDSDHVIHQPVHGFNADDAFVNSICQTEEPKFINKVDLETVDKASSSASLLDPGNLESHEFDLMQKDLTLEADSSKDKDNEEILEPKESVGEPLSFSASKDSESSNIVMVEVSDVGIVSGSLSNLSGLGRAARRQLAAVLDEFWGQLFDFHGKPSQEASGQKYDILLGLGLKTVSSAKVDVGTEATNFCTDADRRTIVPPNPIDYGSSKLKNFSGELSYGFQVGSPSQSRSMQVFNAPAQSLSSSLLDSNERHYSSLFLPQYSDNHDYQPATVHGYQRASYLRGIGAGSIPSPSNVSLESPTISKSSATFPPGFGDTVLYGDKQNGLGSLATSSIQSPTSPRVSRVQVEGRCFNPSLIAPSENTGSSAYTKKYHSSPDISALIAASQNSLLNEAKLGGPVGPRSSLGRMTSEQQHYLNPISNSGVPLGFDEFYPPKHRRDVFALQSNPNPDTRSFWSRQPFEQLFGVQSREQIRGDQVVTNKRSSDSRDIFSYAESEHKLLQSLRFCIMKLLKLEGSDWLFRHNGGCDEELIYQVATTVKYFRKADADEMKQLHTGNIQHMLSVQKLSSIQRNGEADTPYALSLPNCGDGCIWRASLVVSFGVWCVHRILELSLVESRPELWGKYTYVLNRLQGILDIAFSKPRDPLSTCSCLELPLEAKGPNHSLLSQQPKRINEAFTTSSMILEIIKDVEIAVSGRKGRSGTAAGDVAFPKGKENLASVLKRYKRWLTNKSTRTHEDSLRRGVPSLGCLVVEFFSGAYKYVSELWRKKQSDVMRFLQRVRCWEYRQLPSIVRVTRPTRPDKARRLGYKAKQGYVIYRVRVRRGGRKRPVPKGIVYGKPKHQGITQLKFQRNKRSVAEERVGRKLGGLRVLNSYWVNEDSTYKYYEIILIDPAHSAIRNDPRINWICKGVHKHRELRGLTSAGKKYRGLRGKGHLHHKARPSRRATWKRNQTLSLRRYR</sequence>
<dbReference type="PANTHER" id="PTHR11706:SF75">
    <property type="entry name" value="ETHYLENE-INSENSITIVE PROTEIN 2"/>
    <property type="match status" value="1"/>
</dbReference>
<feature type="transmembrane region" description="Helical" evidence="11">
    <location>
        <begin position="389"/>
        <end position="411"/>
    </location>
</feature>
<feature type="compositionally biased region" description="Basic and acidic residues" evidence="10">
    <location>
        <begin position="612"/>
        <end position="630"/>
    </location>
</feature>
<dbReference type="Pfam" id="PF00827">
    <property type="entry name" value="Ribosomal_L15e"/>
    <property type="match status" value="1"/>
</dbReference>
<dbReference type="Gene3D" id="3.40.1120.10">
    <property type="entry name" value="Ribosomal protein l15e"/>
    <property type="match status" value="1"/>
</dbReference>
<dbReference type="Proteomes" id="UP001055439">
    <property type="component" value="Chromosome 6"/>
</dbReference>
<dbReference type="GO" id="GO:0015086">
    <property type="term" value="F:cadmium ion transmembrane transporter activity"/>
    <property type="evidence" value="ECO:0007669"/>
    <property type="project" value="TreeGrafter"/>
</dbReference>
<organism evidence="12 13">
    <name type="scientific">Musa troglodytarum</name>
    <name type="common">fe'i banana</name>
    <dbReference type="NCBI Taxonomy" id="320322"/>
    <lineage>
        <taxon>Eukaryota</taxon>
        <taxon>Viridiplantae</taxon>
        <taxon>Streptophyta</taxon>
        <taxon>Embryophyta</taxon>
        <taxon>Tracheophyta</taxon>
        <taxon>Spermatophyta</taxon>
        <taxon>Magnoliopsida</taxon>
        <taxon>Liliopsida</taxon>
        <taxon>Zingiberales</taxon>
        <taxon>Musaceae</taxon>
        <taxon>Musa</taxon>
    </lineage>
</organism>
<accession>A0A9E7G9G5</accession>
<evidence type="ECO:0000256" key="7">
    <source>
        <dbReference type="ARBA" id="ARBA00023136"/>
    </source>
</evidence>
<feature type="transmembrane region" description="Helical" evidence="11">
    <location>
        <begin position="190"/>
        <end position="212"/>
    </location>
</feature>
<dbReference type="FunFam" id="3.40.1120.10:FF:000001">
    <property type="entry name" value="Ribosomal protein L15"/>
    <property type="match status" value="1"/>
</dbReference>
<evidence type="ECO:0000256" key="3">
    <source>
        <dbReference type="ARBA" id="ARBA00009965"/>
    </source>
</evidence>
<dbReference type="PANTHER" id="PTHR11706">
    <property type="entry name" value="SOLUTE CARRIER PROTEIN FAMILY 11 MEMBER"/>
    <property type="match status" value="1"/>
</dbReference>
<dbReference type="SUPFAM" id="SSF54189">
    <property type="entry name" value="Ribosomal proteins S24e, L23 and L15e"/>
    <property type="match status" value="1"/>
</dbReference>
<dbReference type="NCBIfam" id="NF003269">
    <property type="entry name" value="PRK04243.1"/>
    <property type="match status" value="1"/>
</dbReference>
<comment type="similarity">
    <text evidence="2 9">Belongs to the eukaryotic ribosomal protein eL15 family.</text>
</comment>
<evidence type="ECO:0000313" key="12">
    <source>
        <dbReference type="EMBL" id="URE10841.1"/>
    </source>
</evidence>